<gene>
    <name evidence="1" type="primary">TOR1_1</name>
    <name evidence="1" type="ORF">H4R21_001281</name>
</gene>
<evidence type="ECO:0000313" key="1">
    <source>
        <dbReference type="EMBL" id="KAJ2805381.1"/>
    </source>
</evidence>
<keyword evidence="1" id="KW-0808">Transferase</keyword>
<evidence type="ECO:0000313" key="2">
    <source>
        <dbReference type="Proteomes" id="UP001140087"/>
    </source>
</evidence>
<proteinExistence type="predicted"/>
<name>A0ACC1LBL5_9FUNG</name>
<dbReference type="EC" id="2.7.11.1" evidence="1"/>
<sequence length="1968" mass="221150">MASEVVQQLLSAAVVDVDRDMRLTAVQMLEKVTALGCHMCKAQNIQDLAMLANDEVFEVRLAVLAVIGRLANMNPLHGAPSLRRVMMPLVTELQYATNNHKREECVQLLTALVRAADGYAQIYAGTICKMIVPLIDTAPPQLATKLFDAVTALVRVGSCDLEPYYDGLLARIVCALSEGPRAPKCLAALKALSSCASYGNMAVTPYTDFPQLFGILSAILKDESNPQMHAEALRAVGALGAIDPRRFKNALVGGTGGSDVTVNSSTAASASSKIGRRRERDLYRHSRVQSHKITVFRSEGPETKLAGSIPERYDGTEFTTDAYFADIAVDELLGILNDAANTKQHLKAAQALTSMFVSLKASAEPYIERSLEAIRAAMSCTTSESAHRDFYIKRIQQLVEIAPQILLPHLPSLCELFSAEDLGCSRQQTMTIELLNTLVTEFGSYFGRHTPTAVSYLIAVIDQDDSESRAVTRKALSALQTLGWLLDDHHGLFVPRLLALLDPAANTDPVVAASLECLEVLITAVNCSTFASHIALTLVRLLQSVPAIEIQESVFDVLCALMEQLQEQFMRFMPTIAAMLRRPGISSNVRYERNIALLLDGRLVAKELPRLTPTVRTAGHNTGTASRQAVDLVQLRRAWNPGPHMTEDSSIRWLDSLTHVLLQQSPHVSLRACSELAMPHTQLGHNLFNAAFVSCWKALNGEHQQEIAALLQNMASNENVPTAVLQKILHLAEYMERDNEHLPIDRTLIASYATRCHALAKELHYTEAAWSQDANYETMIKLIELNQSLDLRDSAIGVLDYVHKEHSGIEDTAECFMRLQRWDDALALYRRQAKEGDLTHENTMQQIRCLFELSDWGTLVQMYNQIEDSDDRDLHQMAARLGVRMAWATADTNRMKSHLARLPANTGEKSYYTALLAVHQGRASEAAEHIAEARKAINFRQLLYITHSDIHGYSQMFQCQLLTELEEIIEYKSGCSPERQRCLVRAWDARLGGMQQEVAIWQRALRLRSLALRPIHDVDTWVELSNMSRRSGDMNVAKAAISRLLNDEAEYLDEINRGAVIASAQFQAQAREYARLKDEMLLPSMASSAVLAAEMAWKGDMHQSGMPSEHLDREVRLSQQPAVVYTYLKYKWAKGECADALNILQWYAQDLSDRLGFDARNPDAFRASSTASASDISMLARLYYRQAEWMGSGQLRAAGEGAPGANAREPETHRSNTDELETRLAQEEGPVFYKTENDDADGSILESYRVATVLDRKWYKAWHALALRHYLVVQRYELTKVHITNDIAERHLVPAIHGFFRAVQLSKDNITQQDTLRLLSVWFKYSHIESVAQTVQDKLGQVRTRTWLQVIPQILAQMSITSPRVRQQVQKLLIRIGEQYPQAILFPLYVVVRSDSKVRARAAREVLESIYDEHAKLVRETEGVSRELIRTTMLVSEQWQEAMVAAHAYYYANQSDKRVLPMLKAMHETARHPETPYEHHFVQTYGQYIAAAEAALDECLAETDPERKWDLLDAIWAPYNRLSQRIVKELATLESVSFKNTAPALLKYRDLKLAIPGTYAPGEDPVTIQAIDPQVKIHTTKQRPRQMNMVGSDGKQYVFLIKGREDLRQDERVMQVFGLVNSLLARDKGTARRSLAIERFPAVPLSPNSGLIGFYPNCSSIDKLVRCYRQARSVPGDLEQRLSHQFTPNWDSLTLMQKVESFEYAQANTSGDDLQRIMWYRSPNSEEWLARRTNYTRSLAVMSMAGYILGLGDRHPNNVLIHERTGKVVHIDLGDCFESAAQRDRFPEKVPFRLTRMLIKAMGVTGIEGAFRRSAYHTIRVLRANRDSMMAVLEAFVFDPLMTWVSIREPDEDPDRAPDTQQRPRQQCDNLMAHSMAGGNSAAGSTWVRQVARIGGLGASTYVAPNRKWQDGNSKALAIVKRIHDKLVGCDFDRSVRLGENKQVEKLIQQATSVDNLVVLYSGWVPHW</sequence>
<keyword evidence="1" id="KW-0418">Kinase</keyword>
<dbReference type="Proteomes" id="UP001140087">
    <property type="component" value="Unassembled WGS sequence"/>
</dbReference>
<accession>A0ACC1LBL5</accession>
<dbReference type="EMBL" id="JANBUN010000250">
    <property type="protein sequence ID" value="KAJ2805381.1"/>
    <property type="molecule type" value="Genomic_DNA"/>
</dbReference>
<organism evidence="1 2">
    <name type="scientific">Coemansia helicoidea</name>
    <dbReference type="NCBI Taxonomy" id="1286919"/>
    <lineage>
        <taxon>Eukaryota</taxon>
        <taxon>Fungi</taxon>
        <taxon>Fungi incertae sedis</taxon>
        <taxon>Zoopagomycota</taxon>
        <taxon>Kickxellomycotina</taxon>
        <taxon>Kickxellomycetes</taxon>
        <taxon>Kickxellales</taxon>
        <taxon>Kickxellaceae</taxon>
        <taxon>Coemansia</taxon>
    </lineage>
</organism>
<protein>
    <submittedName>
        <fullName evidence="1">Phosphatidylinositol kinase- protein kinase tor1</fullName>
        <ecNumber evidence="1">2.7.11.1</ecNumber>
    </submittedName>
</protein>
<comment type="caution">
    <text evidence="1">The sequence shown here is derived from an EMBL/GenBank/DDBJ whole genome shotgun (WGS) entry which is preliminary data.</text>
</comment>
<reference evidence="1" key="1">
    <citation type="submission" date="2022-07" db="EMBL/GenBank/DDBJ databases">
        <title>Phylogenomic reconstructions and comparative analyses of Kickxellomycotina fungi.</title>
        <authorList>
            <person name="Reynolds N.K."/>
            <person name="Stajich J.E."/>
            <person name="Barry K."/>
            <person name="Grigoriev I.V."/>
            <person name="Crous P."/>
            <person name="Smith M.E."/>
        </authorList>
    </citation>
    <scope>NUCLEOTIDE SEQUENCE</scope>
    <source>
        <strain evidence="1">BCRC 34780</strain>
    </source>
</reference>
<keyword evidence="2" id="KW-1185">Reference proteome</keyword>